<evidence type="ECO:0000256" key="2">
    <source>
        <dbReference type="RuleBase" id="RU366034"/>
    </source>
</evidence>
<keyword evidence="2" id="KW-0479">Metal-binding</keyword>
<comment type="cofactor">
    <cofactor evidence="2">
        <name>Mg(2+)</name>
        <dbReference type="ChEBI" id="CHEBI:18420"/>
    </cofactor>
</comment>
<gene>
    <name evidence="3" type="ORF">V1634_11125</name>
</gene>
<name>A0ABU7SBS6_9ACTN</name>
<dbReference type="EC" id="4.2.3.-" evidence="2"/>
<dbReference type="RefSeq" id="WP_331207684.1">
    <property type="nucleotide sequence ID" value="NZ_JAZGQL010000007.1"/>
</dbReference>
<protein>
    <recommendedName>
        <fullName evidence="2">Terpene synthase</fullName>
        <ecNumber evidence="2">4.2.3.-</ecNumber>
    </recommendedName>
</protein>
<evidence type="ECO:0000313" key="4">
    <source>
        <dbReference type="Proteomes" id="UP001339911"/>
    </source>
</evidence>
<dbReference type="SFLD" id="SFLDS00005">
    <property type="entry name" value="Isoprenoid_Synthase_Type_I"/>
    <property type="match status" value="1"/>
</dbReference>
<sequence>MRTLALAWLTRPPFPERISAHVGQVGPETARWASELGLVGSPAAAHRLDRANAAELAGRTCPDARPEQLRLLADLFSWLFTFDDRCDDDGLGDDPARLAPVVGQLLDVLDLRGGPAPPGSTAAAGPTAAGLHDLCRRVRAHGPPRLLLRFAAQMRDYLLALLWEAANRERDRVPAVAEYLQMRRHTGAVRPSFTLTDLAYGGLAEVICRADLEASHLDDLAADLVCWCNDVFSYAKERRQGRDGHNLIVVLAREAGREEQAGLLDAARRFNAGLRAYLRLESALLAGGDPDTLRFVTARRAWIRGSFDWSLGAGRYH</sequence>
<dbReference type="SFLD" id="SFLDG01020">
    <property type="entry name" value="Terpene_Cyclase_Like_2"/>
    <property type="match status" value="1"/>
</dbReference>
<keyword evidence="4" id="KW-1185">Reference proteome</keyword>
<reference evidence="3 4" key="1">
    <citation type="submission" date="2024-01" db="EMBL/GenBank/DDBJ databases">
        <title>Genome insights into Plantactinospora veratri sp. nov.</title>
        <authorList>
            <person name="Wang L."/>
        </authorList>
    </citation>
    <scope>NUCLEOTIDE SEQUENCE [LARGE SCALE GENOMIC DNA]</scope>
    <source>
        <strain evidence="3 4">NEAU-FHS4</strain>
    </source>
</reference>
<comment type="caution">
    <text evidence="3">The sequence shown here is derived from an EMBL/GenBank/DDBJ whole genome shotgun (WGS) entry which is preliminary data.</text>
</comment>
<dbReference type="EMBL" id="JAZGQL010000007">
    <property type="protein sequence ID" value="MEE6307376.1"/>
    <property type="molecule type" value="Genomic_DNA"/>
</dbReference>
<organism evidence="3 4">
    <name type="scientific">Plantactinospora veratri</name>
    <dbReference type="NCBI Taxonomy" id="1436122"/>
    <lineage>
        <taxon>Bacteria</taxon>
        <taxon>Bacillati</taxon>
        <taxon>Actinomycetota</taxon>
        <taxon>Actinomycetes</taxon>
        <taxon>Micromonosporales</taxon>
        <taxon>Micromonosporaceae</taxon>
        <taxon>Plantactinospora</taxon>
    </lineage>
</organism>
<proteinExistence type="inferred from homology"/>
<comment type="similarity">
    <text evidence="2">Belongs to the terpene synthase family.</text>
</comment>
<dbReference type="SUPFAM" id="SSF48576">
    <property type="entry name" value="Terpenoid synthases"/>
    <property type="match status" value="1"/>
</dbReference>
<dbReference type="Proteomes" id="UP001339911">
    <property type="component" value="Unassembled WGS sequence"/>
</dbReference>
<keyword evidence="1 2" id="KW-0456">Lyase</keyword>
<evidence type="ECO:0000256" key="1">
    <source>
        <dbReference type="ARBA" id="ARBA00023239"/>
    </source>
</evidence>
<dbReference type="InterPro" id="IPR008949">
    <property type="entry name" value="Isoprenoid_synthase_dom_sf"/>
</dbReference>
<dbReference type="PANTHER" id="PTHR35201:SF4">
    <property type="entry name" value="BETA-PINACENE SYNTHASE-RELATED"/>
    <property type="match status" value="1"/>
</dbReference>
<dbReference type="PANTHER" id="PTHR35201">
    <property type="entry name" value="TERPENE SYNTHASE"/>
    <property type="match status" value="1"/>
</dbReference>
<dbReference type="Gene3D" id="1.10.600.10">
    <property type="entry name" value="Farnesyl Diphosphate Synthase"/>
    <property type="match status" value="1"/>
</dbReference>
<dbReference type="Pfam" id="PF19086">
    <property type="entry name" value="Terpene_syn_C_2"/>
    <property type="match status" value="1"/>
</dbReference>
<evidence type="ECO:0000313" key="3">
    <source>
        <dbReference type="EMBL" id="MEE6307376.1"/>
    </source>
</evidence>
<keyword evidence="2" id="KW-0460">Magnesium</keyword>
<dbReference type="InterPro" id="IPR034686">
    <property type="entry name" value="Terpene_cyclase-like_2"/>
</dbReference>
<accession>A0ABU7SBS6</accession>